<protein>
    <recommendedName>
        <fullName evidence="1">Reverse transcriptase domain-containing protein</fullName>
    </recommendedName>
</protein>
<dbReference type="Gramene" id="GBG80394">
    <property type="protein sequence ID" value="GBG80394"/>
    <property type="gene ID" value="CBR_g30858"/>
</dbReference>
<keyword evidence="3" id="KW-1185">Reference proteome</keyword>
<name>A0A388LDL0_CHABU</name>
<evidence type="ECO:0000259" key="1">
    <source>
        <dbReference type="Pfam" id="PF00078"/>
    </source>
</evidence>
<dbReference type="CDD" id="cd01650">
    <property type="entry name" value="RT_nLTR_like"/>
    <property type="match status" value="1"/>
</dbReference>
<sequence>MPAGKAPGPDEMPVEHIKVCLDVLLPHLLEGFNDVRQGAKPLPEEFGLATIILVHKKGPPKEIRNWWPISLLSAAYKLMAKILANRLACKIPQIVDPTQTGFIPGRWILTNILLARQIVWQAPRHDPPLAFVLLDFEKAYDRVSWPFLLEGLRRQGFGSTFLSMVKCLLGSAASRLLINGYLSDPIAVTRSVCQGCLLSPALYALYIEHLHDMIRADDELEGLKLPGGRQLKSSAFADDTGAVTAITSASVGALQNQVQALQLRTIIWLLLEQDCAPWKTLTLQTMAEAVRLHPADMELALLQSAILTELKRGALWSRFLKAWPDLAPFQLKPSESIDQILQQPLFGNRWIPDNNGEPSPWTGPKGAFGKAWLKAGLARVADLWDLQTKDWQQETTLLKHLEGQKHWKERLCSIKKAILEAWVDTLRTMQRFDRDWVTLSSEGPVRLLFQITAQVGSTWLMVEA</sequence>
<dbReference type="PANTHER" id="PTHR19446">
    <property type="entry name" value="REVERSE TRANSCRIPTASES"/>
    <property type="match status" value="1"/>
</dbReference>
<dbReference type="AlphaFoldDB" id="A0A388LDL0"/>
<reference evidence="2 3" key="1">
    <citation type="journal article" date="2018" name="Cell">
        <title>The Chara Genome: Secondary Complexity and Implications for Plant Terrestrialization.</title>
        <authorList>
            <person name="Nishiyama T."/>
            <person name="Sakayama H."/>
            <person name="Vries J.D."/>
            <person name="Buschmann H."/>
            <person name="Saint-Marcoux D."/>
            <person name="Ullrich K.K."/>
            <person name="Haas F.B."/>
            <person name="Vanderstraeten L."/>
            <person name="Becker D."/>
            <person name="Lang D."/>
            <person name="Vosolsobe S."/>
            <person name="Rombauts S."/>
            <person name="Wilhelmsson P.K.I."/>
            <person name="Janitza P."/>
            <person name="Kern R."/>
            <person name="Heyl A."/>
            <person name="Rumpler F."/>
            <person name="Villalobos L.I.A.C."/>
            <person name="Clay J.M."/>
            <person name="Skokan R."/>
            <person name="Toyoda A."/>
            <person name="Suzuki Y."/>
            <person name="Kagoshima H."/>
            <person name="Schijlen E."/>
            <person name="Tajeshwar N."/>
            <person name="Catarino B."/>
            <person name="Hetherington A.J."/>
            <person name="Saltykova A."/>
            <person name="Bonnot C."/>
            <person name="Breuninger H."/>
            <person name="Symeonidi A."/>
            <person name="Radhakrishnan G.V."/>
            <person name="Van Nieuwerburgh F."/>
            <person name="Deforce D."/>
            <person name="Chang C."/>
            <person name="Karol K.G."/>
            <person name="Hedrich R."/>
            <person name="Ulvskov P."/>
            <person name="Glockner G."/>
            <person name="Delwiche C.F."/>
            <person name="Petrasek J."/>
            <person name="Van de Peer Y."/>
            <person name="Friml J."/>
            <person name="Beilby M."/>
            <person name="Dolan L."/>
            <person name="Kohara Y."/>
            <person name="Sugano S."/>
            <person name="Fujiyama A."/>
            <person name="Delaux P.-M."/>
            <person name="Quint M."/>
            <person name="TheiBen G."/>
            <person name="Hagemann M."/>
            <person name="Harholt J."/>
            <person name="Dunand C."/>
            <person name="Zachgo S."/>
            <person name="Langdale J."/>
            <person name="Maumus F."/>
            <person name="Straeten D.V.D."/>
            <person name="Gould S.B."/>
            <person name="Rensing S.A."/>
        </authorList>
    </citation>
    <scope>NUCLEOTIDE SEQUENCE [LARGE SCALE GENOMIC DNA]</scope>
    <source>
        <strain evidence="2 3">S276</strain>
    </source>
</reference>
<comment type="caution">
    <text evidence="2">The sequence shown here is derived from an EMBL/GenBank/DDBJ whole genome shotgun (WGS) entry which is preliminary data.</text>
</comment>
<dbReference type="Pfam" id="PF00078">
    <property type="entry name" value="RVT_1"/>
    <property type="match status" value="1"/>
</dbReference>
<dbReference type="InterPro" id="IPR000477">
    <property type="entry name" value="RT_dom"/>
</dbReference>
<evidence type="ECO:0000313" key="2">
    <source>
        <dbReference type="EMBL" id="GBG80394.1"/>
    </source>
</evidence>
<proteinExistence type="predicted"/>
<organism evidence="2 3">
    <name type="scientific">Chara braunii</name>
    <name type="common">Braun's stonewort</name>
    <dbReference type="NCBI Taxonomy" id="69332"/>
    <lineage>
        <taxon>Eukaryota</taxon>
        <taxon>Viridiplantae</taxon>
        <taxon>Streptophyta</taxon>
        <taxon>Charophyceae</taxon>
        <taxon>Charales</taxon>
        <taxon>Characeae</taxon>
        <taxon>Chara</taxon>
    </lineage>
</organism>
<accession>A0A388LDL0</accession>
<evidence type="ECO:0000313" key="3">
    <source>
        <dbReference type="Proteomes" id="UP000265515"/>
    </source>
</evidence>
<dbReference type="Proteomes" id="UP000265515">
    <property type="component" value="Unassembled WGS sequence"/>
</dbReference>
<dbReference type="EMBL" id="BFEA01000345">
    <property type="protein sequence ID" value="GBG80394.1"/>
    <property type="molecule type" value="Genomic_DNA"/>
</dbReference>
<dbReference type="OrthoDB" id="1938551at2759"/>
<gene>
    <name evidence="2" type="ORF">CBR_g30858</name>
</gene>
<feature type="domain" description="Reverse transcriptase" evidence="1">
    <location>
        <begin position="55"/>
        <end position="249"/>
    </location>
</feature>